<keyword evidence="1" id="KW-1133">Transmembrane helix</keyword>
<dbReference type="GeneID" id="89223927"/>
<comment type="caution">
    <text evidence="2">The sequence shown here is derived from an EMBL/GenBank/DDBJ whole genome shotgun (WGS) entry which is preliminary data.</text>
</comment>
<organism evidence="2 5">
    <name type="scientific">Lacticaseibacillus rhamnosus</name>
    <name type="common">Lactobacillus rhamnosus</name>
    <dbReference type="NCBI Taxonomy" id="47715"/>
    <lineage>
        <taxon>Bacteria</taxon>
        <taxon>Bacillati</taxon>
        <taxon>Bacillota</taxon>
        <taxon>Bacilli</taxon>
        <taxon>Lactobacillales</taxon>
        <taxon>Lactobacillaceae</taxon>
        <taxon>Lacticaseibacillus</taxon>
    </lineage>
</organism>
<dbReference type="AlphaFoldDB" id="A0A249DFA5"/>
<dbReference type="RefSeq" id="WP_047677380.1">
    <property type="nucleotide sequence ID" value="NZ_CP017063.1"/>
</dbReference>
<dbReference type="Proteomes" id="UP000542889">
    <property type="component" value="Unassembled WGS sequence"/>
</dbReference>
<evidence type="ECO:0000313" key="4">
    <source>
        <dbReference type="Proteomes" id="UP000234212"/>
    </source>
</evidence>
<keyword evidence="1" id="KW-0812">Transmembrane</keyword>
<dbReference type="EMBL" id="PKJX01000009">
    <property type="protein sequence ID" value="PLA55433.1"/>
    <property type="molecule type" value="Genomic_DNA"/>
</dbReference>
<evidence type="ECO:0000313" key="5">
    <source>
        <dbReference type="Proteomes" id="UP000542889"/>
    </source>
</evidence>
<evidence type="ECO:0000313" key="3">
    <source>
        <dbReference type="EMBL" id="PLA55433.1"/>
    </source>
</evidence>
<keyword evidence="1" id="KW-0472">Membrane</keyword>
<sequence>MTFLEGLHRVLIVLTLAMAGYIGYGRLVPDKKFSLKRFVLVGVLSLLLIWATWYVGTLVNQ</sequence>
<feature type="transmembrane region" description="Helical" evidence="1">
    <location>
        <begin position="6"/>
        <end position="25"/>
    </location>
</feature>
<proteinExistence type="predicted"/>
<accession>A0A249DFA5</accession>
<dbReference type="Proteomes" id="UP000234212">
    <property type="component" value="Unassembled WGS sequence"/>
</dbReference>
<name>A0A249DFA5_LACRH</name>
<evidence type="ECO:0000313" key="2">
    <source>
        <dbReference type="EMBL" id="NVO88608.1"/>
    </source>
</evidence>
<dbReference type="EMBL" id="JABXWP010000011">
    <property type="protein sequence ID" value="NVO88608.1"/>
    <property type="molecule type" value="Genomic_DNA"/>
</dbReference>
<feature type="transmembrane region" description="Helical" evidence="1">
    <location>
        <begin position="37"/>
        <end position="56"/>
    </location>
</feature>
<evidence type="ECO:0000256" key="1">
    <source>
        <dbReference type="SAM" id="Phobius"/>
    </source>
</evidence>
<gene>
    <name evidence="3" type="ORF">CYJ91_13315</name>
    <name evidence="2" type="ORF">HWN39_08815</name>
</gene>
<reference evidence="2 5" key="2">
    <citation type="submission" date="2020-06" db="EMBL/GenBank/DDBJ databases">
        <title>Lactobacillus rhamnosus QC,genome.</title>
        <authorList>
            <person name="Yi H."/>
            <person name="Jin M."/>
        </authorList>
    </citation>
    <scope>NUCLEOTIDE SEQUENCE [LARGE SCALE GENOMIC DNA]</scope>
    <source>
        <strain evidence="2 5">QC</strain>
    </source>
</reference>
<reference evidence="3 4" key="1">
    <citation type="submission" date="2017-12" db="EMBL/GenBank/DDBJ databases">
        <title>Phylogenetic diversity of female urinary microbiome.</title>
        <authorList>
            <person name="Thomas-White K."/>
            <person name="Wolfe A.J."/>
        </authorList>
    </citation>
    <scope>NUCLEOTIDE SEQUENCE [LARGE SCALE GENOMIC DNA]</scope>
    <source>
        <strain evidence="3 4">UMB0004</strain>
    </source>
</reference>
<protein>
    <submittedName>
        <fullName evidence="2">Uncharacterized protein</fullName>
    </submittedName>
</protein>